<dbReference type="PANTHER" id="PTHR48050">
    <property type="entry name" value="STEROL 3-BETA-GLUCOSYLTRANSFERASE"/>
    <property type="match status" value="1"/>
</dbReference>
<keyword evidence="3" id="KW-1185">Reference proteome</keyword>
<gene>
    <name evidence="2" type="ORF">F511_30433</name>
</gene>
<dbReference type="EMBL" id="KV015567">
    <property type="protein sequence ID" value="KZV20791.1"/>
    <property type="molecule type" value="Genomic_DNA"/>
</dbReference>
<dbReference type="SUPFAM" id="SSF53756">
    <property type="entry name" value="UDP-Glycosyltransferase/glycogen phosphorylase"/>
    <property type="match status" value="1"/>
</dbReference>
<feature type="region of interest" description="Disordered" evidence="1">
    <location>
        <begin position="557"/>
        <end position="579"/>
    </location>
</feature>
<reference evidence="2 3" key="1">
    <citation type="journal article" date="2015" name="Proc. Natl. Acad. Sci. U.S.A.">
        <title>The resurrection genome of Boea hygrometrica: A blueprint for survival of dehydration.</title>
        <authorList>
            <person name="Xiao L."/>
            <person name="Yang G."/>
            <person name="Zhang L."/>
            <person name="Yang X."/>
            <person name="Zhao S."/>
            <person name="Ji Z."/>
            <person name="Zhou Q."/>
            <person name="Hu M."/>
            <person name="Wang Y."/>
            <person name="Chen M."/>
            <person name="Xu Y."/>
            <person name="Jin H."/>
            <person name="Xiao X."/>
            <person name="Hu G."/>
            <person name="Bao F."/>
            <person name="Hu Y."/>
            <person name="Wan P."/>
            <person name="Li L."/>
            <person name="Deng X."/>
            <person name="Kuang T."/>
            <person name="Xiang C."/>
            <person name="Zhu J.K."/>
            <person name="Oliver M.J."/>
            <person name="He Y."/>
        </authorList>
    </citation>
    <scope>NUCLEOTIDE SEQUENCE [LARGE SCALE GENOMIC DNA]</scope>
    <source>
        <strain evidence="3">cv. XS01</strain>
    </source>
</reference>
<protein>
    <submittedName>
        <fullName evidence="2">Uncharacterized protein</fullName>
    </submittedName>
</protein>
<dbReference type="AlphaFoldDB" id="A0A2Z7AGA7"/>
<dbReference type="Proteomes" id="UP000250235">
    <property type="component" value="Unassembled WGS sequence"/>
</dbReference>
<name>A0A2Z7AGA7_9LAMI</name>
<sequence>MRTKPAAVFMAFGTKGDVYPIAAVAAAFASNQTRYEVAFVTHSAHEKLKVHLEAKRITYFPVSSPPVMSYQSTAGSSRVTFSLQKKEIMRKHRQECVSIAEGIFGEEANKDGDLIIINLFALEGWSLAELFQIRCVVAAPYVIPYSAPSSFERQFQKELPLLYEYLRDAPTGKVGWEDVIYWMWPLFTEDWGLWRSNDLHLSFSPFMDPVTGLPRWHERPLSPLLLLADMTPSSRVARWSSFLLMESVFSWSLWFTDANSSWRELTDFSKESTHASEHVVAMADYWPSRVQVCGFWFLPFEWQFSCSSCADISSLPFSRKLSADEEMCSIHVHLKAFLSASPEQPISVSLSSMGSMGYLKNPRAFLKVLGNALNFTSHRFILFSAGYGPLDAEIKMSAQTQLSPSEQLQLSEDQTCLFGGRLFCFSGPDSFVSLKLRPRPISGSTAAALHAGIPQVICPFILDQFYWAERMFWLGVAPEPLKNTCLLPEKDDDCYIMEASNMLIGAINRALSPEVKLQASQMANRISTEDSSNKERHIQAGFICVRRDVLGQDSSSRRDMVLGKRSRDGSEASGETRSWSASSGDLSILVPYAEAPSTLLGPRVPRWFWGNQT</sequence>
<evidence type="ECO:0000256" key="1">
    <source>
        <dbReference type="SAM" id="MobiDB-lite"/>
    </source>
</evidence>
<dbReference type="Gene3D" id="3.40.50.2000">
    <property type="entry name" value="Glycogen Phosphorylase B"/>
    <property type="match status" value="2"/>
</dbReference>
<evidence type="ECO:0000313" key="2">
    <source>
        <dbReference type="EMBL" id="KZV20791.1"/>
    </source>
</evidence>
<dbReference type="PANTHER" id="PTHR48050:SF11">
    <property type="entry name" value="GLYCOSYLTRANSFERASE"/>
    <property type="match status" value="1"/>
</dbReference>
<dbReference type="InterPro" id="IPR050426">
    <property type="entry name" value="Glycosyltransferase_28"/>
</dbReference>
<accession>A0A2Z7AGA7</accession>
<evidence type="ECO:0000313" key="3">
    <source>
        <dbReference type="Proteomes" id="UP000250235"/>
    </source>
</evidence>
<organism evidence="2 3">
    <name type="scientific">Dorcoceras hygrometricum</name>
    <dbReference type="NCBI Taxonomy" id="472368"/>
    <lineage>
        <taxon>Eukaryota</taxon>
        <taxon>Viridiplantae</taxon>
        <taxon>Streptophyta</taxon>
        <taxon>Embryophyta</taxon>
        <taxon>Tracheophyta</taxon>
        <taxon>Spermatophyta</taxon>
        <taxon>Magnoliopsida</taxon>
        <taxon>eudicotyledons</taxon>
        <taxon>Gunneridae</taxon>
        <taxon>Pentapetalae</taxon>
        <taxon>asterids</taxon>
        <taxon>lamiids</taxon>
        <taxon>Lamiales</taxon>
        <taxon>Gesneriaceae</taxon>
        <taxon>Didymocarpoideae</taxon>
        <taxon>Trichosporeae</taxon>
        <taxon>Loxocarpinae</taxon>
        <taxon>Dorcoceras</taxon>
    </lineage>
</organism>
<dbReference type="OrthoDB" id="5835829at2759"/>
<proteinExistence type="predicted"/>
<feature type="compositionally biased region" description="Basic and acidic residues" evidence="1">
    <location>
        <begin position="557"/>
        <end position="570"/>
    </location>
</feature>